<evidence type="ECO:0000313" key="2">
    <source>
        <dbReference type="EMBL" id="KAF5350286.1"/>
    </source>
</evidence>
<dbReference type="PANTHER" id="PTHR32251">
    <property type="entry name" value="3-OXO-5-ALPHA-STEROID 4-DEHYDROGENASE"/>
    <property type="match status" value="1"/>
</dbReference>
<proteinExistence type="predicted"/>
<gene>
    <name evidence="2" type="ORF">D9757_014458</name>
</gene>
<dbReference type="EMBL" id="JAACJN010000298">
    <property type="protein sequence ID" value="KAF5350286.1"/>
    <property type="molecule type" value="Genomic_DNA"/>
</dbReference>
<accession>A0A8H5CYE3</accession>
<evidence type="ECO:0000256" key="1">
    <source>
        <dbReference type="SAM" id="Phobius"/>
    </source>
</evidence>
<organism evidence="2 3">
    <name type="scientific">Collybiopsis confluens</name>
    <dbReference type="NCBI Taxonomy" id="2823264"/>
    <lineage>
        <taxon>Eukaryota</taxon>
        <taxon>Fungi</taxon>
        <taxon>Dikarya</taxon>
        <taxon>Basidiomycota</taxon>
        <taxon>Agaricomycotina</taxon>
        <taxon>Agaricomycetes</taxon>
        <taxon>Agaricomycetidae</taxon>
        <taxon>Agaricales</taxon>
        <taxon>Marasmiineae</taxon>
        <taxon>Omphalotaceae</taxon>
        <taxon>Collybiopsis</taxon>
    </lineage>
</organism>
<dbReference type="PROSITE" id="PS50244">
    <property type="entry name" value="S5A_REDUCTASE"/>
    <property type="match status" value="1"/>
</dbReference>
<sequence>MSSKSDKKYQSLIERGSNRSTPVSRALFVLFRALDLPIQYAILSSRSLGAPLVNALGGAHLVPSGRPVYLFGTSIGLSPQRAILFGMAVGSFVKQSHWVTSISQEPLSPTSSGLVGTVNTIYNSLNTLFFTNAATSVLSYASVGWDETRLPVQTVVGVAMYIFGMGLEWVSEMQRLKFKKDPKHKGQLYTGGLFGLARHINYGGYVLWRAGFAVAAAGWVWGTIVGGWLVYDFTKRAIPELDVYCGKRYPGQWAQYKNSVRSKLLPFIL</sequence>
<protein>
    <recommendedName>
        <fullName evidence="4">Steroid 5-alpha reductase C-terminal domain-containing protein</fullName>
    </recommendedName>
</protein>
<dbReference type="Pfam" id="PF06966">
    <property type="entry name" value="DUF1295"/>
    <property type="match status" value="1"/>
</dbReference>
<dbReference type="PANTHER" id="PTHR32251:SF15">
    <property type="entry name" value="3-OXO-5-ALPHA-STEROID 4-DEHYDROGENASE (DUF1295)"/>
    <property type="match status" value="1"/>
</dbReference>
<comment type="caution">
    <text evidence="2">The sequence shown here is derived from an EMBL/GenBank/DDBJ whole genome shotgun (WGS) entry which is preliminary data.</text>
</comment>
<reference evidence="2 3" key="1">
    <citation type="journal article" date="2020" name="ISME J.">
        <title>Uncovering the hidden diversity of litter-decomposition mechanisms in mushroom-forming fungi.</title>
        <authorList>
            <person name="Floudas D."/>
            <person name="Bentzer J."/>
            <person name="Ahren D."/>
            <person name="Johansson T."/>
            <person name="Persson P."/>
            <person name="Tunlid A."/>
        </authorList>
    </citation>
    <scope>NUCLEOTIDE SEQUENCE [LARGE SCALE GENOMIC DNA]</scope>
    <source>
        <strain evidence="2 3">CBS 406.79</strain>
    </source>
</reference>
<name>A0A8H5CYE3_9AGAR</name>
<dbReference type="GO" id="GO:0016020">
    <property type="term" value="C:membrane"/>
    <property type="evidence" value="ECO:0007669"/>
    <property type="project" value="TreeGrafter"/>
</dbReference>
<keyword evidence="1" id="KW-0472">Membrane</keyword>
<dbReference type="OrthoDB" id="67965at2759"/>
<keyword evidence="3" id="KW-1185">Reference proteome</keyword>
<feature type="transmembrane region" description="Helical" evidence="1">
    <location>
        <begin position="127"/>
        <end position="145"/>
    </location>
</feature>
<dbReference type="InterPro" id="IPR010721">
    <property type="entry name" value="UstE-like"/>
</dbReference>
<feature type="transmembrane region" description="Helical" evidence="1">
    <location>
        <begin position="206"/>
        <end position="231"/>
    </location>
</feature>
<evidence type="ECO:0008006" key="4">
    <source>
        <dbReference type="Google" id="ProtNLM"/>
    </source>
</evidence>
<evidence type="ECO:0000313" key="3">
    <source>
        <dbReference type="Proteomes" id="UP000518752"/>
    </source>
</evidence>
<dbReference type="Gene3D" id="1.20.120.1630">
    <property type="match status" value="1"/>
</dbReference>
<dbReference type="AlphaFoldDB" id="A0A8H5CYE3"/>
<feature type="transmembrane region" description="Helical" evidence="1">
    <location>
        <begin position="151"/>
        <end position="170"/>
    </location>
</feature>
<keyword evidence="1" id="KW-0812">Transmembrane</keyword>
<dbReference type="Proteomes" id="UP000518752">
    <property type="component" value="Unassembled WGS sequence"/>
</dbReference>
<keyword evidence="1" id="KW-1133">Transmembrane helix</keyword>